<dbReference type="Proteomes" id="UP001597362">
    <property type="component" value="Unassembled WGS sequence"/>
</dbReference>
<name>A0ABW4YN47_9BACL</name>
<evidence type="ECO:0000256" key="1">
    <source>
        <dbReference type="SAM" id="MobiDB-lite"/>
    </source>
</evidence>
<sequence length="869" mass="95315">MKRLRNNSIMQGLIVALAFVLVFGLGQAAFVDAAANNKANGTKQASSSSKATSTAKESKAAPKAPAKPASPKPFAGAKVKTFPLSAKSYIQLKDVYFKYGSKEKEVYFTLTVYNGDQKAIDFLDYWVELYTSGGSKYPVKSFAGNSKSGQVAPKTSKDFILHASIDPSMYYNQLVFKIVKWDFSVYPDYTRVIGETKLSSSYNNAVPTNHYYTDKTNNNQVKTYLQPGAVISLGSKRQVDLTWQLNNFGKYDYQLPEYQFYLRTKAGHVVKMSHQQVEKVLTPGGKLAYTLRTSLPISTKMAGAQLLVTTLEGEAKTEVPKAIYNIGWANSNPIVVNENKAATIKVGDKPVTAQVMSVYANNNDKESSSITMTMKWLNKGKQAVQLPEYKYELLALDGTRYPAQAAVAVEEGKTNQVVPNIAQEIMLQSTIPAKQKKGLKLIIVQPGTEEDKTEFVAAMFKLKELQAQTGVLVKNYKSAQGSFEIKIAQAERLPWGNQDLLNAFIEVKNTGSKSQALPKLIADLRLNGQLQATDKVNFIPLGSVGMIEPKESAYFVISTKVAYSFKLNEINVQLTDEISETKKQTIGIFKLAKITAIPEVATTGMMKTDLSGRKATMKYNNTYLFEGADNNLLYAQFEYANNEKRSSMLPALSGYFKTADGQYIEATFVNVKASLVPGGKALLVAKAQVPKSFAHDGATTLVVGQGLTGKEFSNGEAAADSYIAAHQFKLPKDQNVVSDTLTELAIAPYTFSLNKLNAMVSDVENVKLEINYSLQKGSIFQVAEKESKLYFEVTNGENAYGATVKVLPTEGEGLRLGESKQIVVPIQGVRVGNTVLGGFKLNIYEEVDGYKRLIGSKPFGSYQLLPPSQ</sequence>
<dbReference type="EMBL" id="JBHUHO010000033">
    <property type="protein sequence ID" value="MFD2117012.1"/>
    <property type="molecule type" value="Genomic_DNA"/>
</dbReference>
<organism evidence="3 4">
    <name type="scientific">Paenibacillus yanchengensis</name>
    <dbReference type="NCBI Taxonomy" id="2035833"/>
    <lineage>
        <taxon>Bacteria</taxon>
        <taxon>Bacillati</taxon>
        <taxon>Bacillota</taxon>
        <taxon>Bacilli</taxon>
        <taxon>Bacillales</taxon>
        <taxon>Paenibacillaceae</taxon>
        <taxon>Paenibacillus</taxon>
    </lineage>
</organism>
<proteinExistence type="predicted"/>
<evidence type="ECO:0000313" key="4">
    <source>
        <dbReference type="Proteomes" id="UP001597362"/>
    </source>
</evidence>
<keyword evidence="2" id="KW-0732">Signal</keyword>
<reference evidence="4" key="1">
    <citation type="journal article" date="2019" name="Int. J. Syst. Evol. Microbiol.">
        <title>The Global Catalogue of Microorganisms (GCM) 10K type strain sequencing project: providing services to taxonomists for standard genome sequencing and annotation.</title>
        <authorList>
            <consortium name="The Broad Institute Genomics Platform"/>
            <consortium name="The Broad Institute Genome Sequencing Center for Infectious Disease"/>
            <person name="Wu L."/>
            <person name="Ma J."/>
        </authorList>
    </citation>
    <scope>NUCLEOTIDE SEQUENCE [LARGE SCALE GENOMIC DNA]</scope>
    <source>
        <strain evidence="4">GH52</strain>
    </source>
</reference>
<evidence type="ECO:0000313" key="3">
    <source>
        <dbReference type="EMBL" id="MFD2117012.1"/>
    </source>
</evidence>
<feature type="signal peptide" evidence="2">
    <location>
        <begin position="1"/>
        <end position="28"/>
    </location>
</feature>
<keyword evidence="4" id="KW-1185">Reference proteome</keyword>
<evidence type="ECO:0000256" key="2">
    <source>
        <dbReference type="SAM" id="SignalP"/>
    </source>
</evidence>
<comment type="caution">
    <text evidence="3">The sequence shown here is derived from an EMBL/GenBank/DDBJ whole genome shotgun (WGS) entry which is preliminary data.</text>
</comment>
<gene>
    <name evidence="3" type="ORF">ACFSJH_14880</name>
</gene>
<feature type="chain" id="PRO_5045615641" evidence="2">
    <location>
        <begin position="29"/>
        <end position="869"/>
    </location>
</feature>
<dbReference type="RefSeq" id="WP_377773747.1">
    <property type="nucleotide sequence ID" value="NZ_JBHUHO010000033.1"/>
</dbReference>
<protein>
    <submittedName>
        <fullName evidence="3">Uncharacterized protein</fullName>
    </submittedName>
</protein>
<accession>A0ABW4YN47</accession>
<feature type="region of interest" description="Disordered" evidence="1">
    <location>
        <begin position="40"/>
        <end position="72"/>
    </location>
</feature>